<evidence type="ECO:0000313" key="2">
    <source>
        <dbReference type="Proteomes" id="UP000095725"/>
    </source>
</evidence>
<dbReference type="InterPro" id="IPR014729">
    <property type="entry name" value="Rossmann-like_a/b/a_fold"/>
</dbReference>
<dbReference type="AlphaFoldDB" id="A0A174WQV5"/>
<reference evidence="1 2" key="1">
    <citation type="submission" date="2015-09" db="EMBL/GenBank/DDBJ databases">
        <authorList>
            <consortium name="Pathogen Informatics"/>
        </authorList>
    </citation>
    <scope>NUCLEOTIDE SEQUENCE [LARGE SCALE GENOMIC DNA]</scope>
    <source>
        <strain evidence="1 2">2789STDY5834946</strain>
    </source>
</reference>
<gene>
    <name evidence="1" type="ORF">ERS852558_03830</name>
</gene>
<evidence type="ECO:0000313" key="1">
    <source>
        <dbReference type="EMBL" id="CUQ49502.1"/>
    </source>
</evidence>
<dbReference type="EMBL" id="CZBL01000019">
    <property type="protein sequence ID" value="CUQ49502.1"/>
    <property type="molecule type" value="Genomic_DNA"/>
</dbReference>
<proteinExistence type="predicted"/>
<organism evidence="1 2">
    <name type="scientific">Bacteroides caccae</name>
    <dbReference type="NCBI Taxonomy" id="47678"/>
    <lineage>
        <taxon>Bacteria</taxon>
        <taxon>Pseudomonadati</taxon>
        <taxon>Bacteroidota</taxon>
        <taxon>Bacteroidia</taxon>
        <taxon>Bacteroidales</taxon>
        <taxon>Bacteroidaceae</taxon>
        <taxon>Bacteroides</taxon>
    </lineage>
</organism>
<sequence length="365" mass="41980">MVRHILGISGGKDSAALAIYMKDKYPDLKVDYYNSDTGCELEETEVLINRLESYLGGITRLRAAEGSPEPTPFEHFLKASGNFLPSPQARWCTQKMKLAEMEKFVGDEPTISYVGIRGDEEREGYVSTKPNIQAIFPFRKNIWSLDVINQFLSPKNAEKVRSIYLQVCPDNLVDPILKVLDTPLTRDFYYSKKLNALLDIDVKVFNKAVYEYLKTTDLPVGQLDEFPLIDNDDVLVKDDIFSILEDSGVGVPAYYKPVEFEVDGRKGTYSRSRSGCYFCFYQQKIEWIWLYEQHPDLFKKAMEFEKDGYTWNQHESLSELIKPERVRQIKLDAIKKQEAKKKQGDGTLLGQLDDDEELMCANCFI</sequence>
<name>A0A174WQV5_9BACE</name>
<accession>A0A174WQV5</accession>
<dbReference type="Proteomes" id="UP000095725">
    <property type="component" value="Unassembled WGS sequence"/>
</dbReference>
<dbReference type="RefSeq" id="WP_055256756.1">
    <property type="nucleotide sequence ID" value="NZ_CAXSUM010000030.1"/>
</dbReference>
<dbReference type="SUPFAM" id="SSF52402">
    <property type="entry name" value="Adenine nucleotide alpha hydrolases-like"/>
    <property type="match status" value="1"/>
</dbReference>
<dbReference type="Gene3D" id="3.40.50.620">
    <property type="entry name" value="HUPs"/>
    <property type="match status" value="1"/>
</dbReference>
<protein>
    <submittedName>
        <fullName evidence="1">PUA domain (Predicted RNA-binding domain)</fullName>
    </submittedName>
</protein>